<protein>
    <submittedName>
        <fullName evidence="2">Alpha/beta-hydrolase</fullName>
    </submittedName>
</protein>
<evidence type="ECO:0000259" key="1">
    <source>
        <dbReference type="Pfam" id="PF12697"/>
    </source>
</evidence>
<proteinExistence type="predicted"/>
<dbReference type="PANTHER" id="PTHR37017:SF11">
    <property type="entry name" value="ESTERASE_LIPASE_THIOESTERASE DOMAIN-CONTAINING PROTEIN"/>
    <property type="match status" value="1"/>
</dbReference>
<comment type="caution">
    <text evidence="2">The sequence shown here is derived from an EMBL/GenBank/DDBJ whole genome shotgun (WGS) entry which is preliminary data.</text>
</comment>
<dbReference type="SUPFAM" id="SSF53474">
    <property type="entry name" value="alpha/beta-Hydrolases"/>
    <property type="match status" value="1"/>
</dbReference>
<accession>A0ABR4HYA4</accession>
<evidence type="ECO:0000313" key="2">
    <source>
        <dbReference type="EMBL" id="KAL2820471.1"/>
    </source>
</evidence>
<dbReference type="PANTHER" id="PTHR37017">
    <property type="entry name" value="AB HYDROLASE-1 DOMAIN-CONTAINING PROTEIN-RELATED"/>
    <property type="match status" value="1"/>
</dbReference>
<sequence>MFPSSTTPTTILFIPGAWHSPTCYNNLLPALQVSSYNTELIHLPSVNPSTPHKDFTEDVLHIRSRIESAASAGHKIILSEAVKGLDWESQQKQKQPDGGKQKRGGVTHVFYCCSFLIPEGESLVSAFGGVDLPWYRISEDRRVVMPAGPGEVFYNDMEVGEVERAVAELKPHSYMNFHSVVGYAAWKYVPSTYLYCLRDAAIPIEVQRMMVEEVAKGVAIRTETVDSSHSPFYSVPGEVVRAIRRAAGEVV</sequence>
<dbReference type="Pfam" id="PF12697">
    <property type="entry name" value="Abhydrolase_6"/>
    <property type="match status" value="1"/>
</dbReference>
<dbReference type="Proteomes" id="UP001610335">
    <property type="component" value="Unassembled WGS sequence"/>
</dbReference>
<evidence type="ECO:0000313" key="3">
    <source>
        <dbReference type="Proteomes" id="UP001610335"/>
    </source>
</evidence>
<name>A0ABR4HYA4_9EURO</name>
<feature type="domain" description="AB hydrolase-1" evidence="1">
    <location>
        <begin position="109"/>
        <end position="242"/>
    </location>
</feature>
<dbReference type="InterPro" id="IPR052897">
    <property type="entry name" value="Sec-Metab_Biosynth_Hydrolase"/>
</dbReference>
<dbReference type="Gene3D" id="3.40.50.1820">
    <property type="entry name" value="alpha/beta hydrolase"/>
    <property type="match status" value="2"/>
</dbReference>
<reference evidence="2 3" key="1">
    <citation type="submission" date="2024-07" db="EMBL/GenBank/DDBJ databases">
        <title>Section-level genome sequencing and comparative genomics of Aspergillus sections Usti and Cavernicolus.</title>
        <authorList>
            <consortium name="Lawrence Berkeley National Laboratory"/>
            <person name="Nybo J.L."/>
            <person name="Vesth T.C."/>
            <person name="Theobald S."/>
            <person name="Frisvad J.C."/>
            <person name="Larsen T.O."/>
            <person name="Kjaerboelling I."/>
            <person name="Rothschild-Mancinelli K."/>
            <person name="Lyhne E.K."/>
            <person name="Kogle M.E."/>
            <person name="Barry K."/>
            <person name="Clum A."/>
            <person name="Na H."/>
            <person name="Ledsgaard L."/>
            <person name="Lin J."/>
            <person name="Lipzen A."/>
            <person name="Kuo A."/>
            <person name="Riley R."/>
            <person name="Mondo S."/>
            <person name="LaButti K."/>
            <person name="Haridas S."/>
            <person name="Pangalinan J."/>
            <person name="Salamov A.A."/>
            <person name="Simmons B.A."/>
            <person name="Magnuson J.K."/>
            <person name="Chen J."/>
            <person name="Drula E."/>
            <person name="Henrissat B."/>
            <person name="Wiebenga A."/>
            <person name="Lubbers R.J."/>
            <person name="Gomes A.C."/>
            <person name="Makela M.R."/>
            <person name="Stajich J."/>
            <person name="Grigoriev I.V."/>
            <person name="Mortensen U.H."/>
            <person name="De vries R.P."/>
            <person name="Baker S.E."/>
            <person name="Andersen M.R."/>
        </authorList>
    </citation>
    <scope>NUCLEOTIDE SEQUENCE [LARGE SCALE GENOMIC DNA]</scope>
    <source>
        <strain evidence="2 3">CBS 600.67</strain>
    </source>
</reference>
<gene>
    <name evidence="2" type="ORF">BDW59DRAFT_181476</name>
</gene>
<keyword evidence="3" id="KW-1185">Reference proteome</keyword>
<dbReference type="EMBL" id="JBFXLS010000070">
    <property type="protein sequence ID" value="KAL2820471.1"/>
    <property type="molecule type" value="Genomic_DNA"/>
</dbReference>
<dbReference type="InterPro" id="IPR000073">
    <property type="entry name" value="AB_hydrolase_1"/>
</dbReference>
<organism evidence="2 3">
    <name type="scientific">Aspergillus cavernicola</name>
    <dbReference type="NCBI Taxonomy" id="176166"/>
    <lineage>
        <taxon>Eukaryota</taxon>
        <taxon>Fungi</taxon>
        <taxon>Dikarya</taxon>
        <taxon>Ascomycota</taxon>
        <taxon>Pezizomycotina</taxon>
        <taxon>Eurotiomycetes</taxon>
        <taxon>Eurotiomycetidae</taxon>
        <taxon>Eurotiales</taxon>
        <taxon>Aspergillaceae</taxon>
        <taxon>Aspergillus</taxon>
        <taxon>Aspergillus subgen. Nidulantes</taxon>
    </lineage>
</organism>
<dbReference type="InterPro" id="IPR029058">
    <property type="entry name" value="AB_hydrolase_fold"/>
</dbReference>